<dbReference type="NCBIfam" id="TIGR00710">
    <property type="entry name" value="efflux_Bcr_CflA"/>
    <property type="match status" value="1"/>
</dbReference>
<organism evidence="10 11">
    <name type="scientific">Lysobacter daejeonensis GH1-9</name>
    <dbReference type="NCBI Taxonomy" id="1385517"/>
    <lineage>
        <taxon>Bacteria</taxon>
        <taxon>Pseudomonadati</taxon>
        <taxon>Pseudomonadota</taxon>
        <taxon>Gammaproteobacteria</taxon>
        <taxon>Lysobacterales</taxon>
        <taxon>Lysobacteraceae</taxon>
        <taxon>Aerolutibacter</taxon>
    </lineage>
</organism>
<dbReference type="EMBL" id="AVPU01000005">
    <property type="protein sequence ID" value="KGM55403.1"/>
    <property type="molecule type" value="Genomic_DNA"/>
</dbReference>
<feature type="transmembrane region" description="Helical" evidence="8">
    <location>
        <begin position="241"/>
        <end position="259"/>
    </location>
</feature>
<feature type="transmembrane region" description="Helical" evidence="8">
    <location>
        <begin position="41"/>
        <end position="58"/>
    </location>
</feature>
<evidence type="ECO:0000313" key="11">
    <source>
        <dbReference type="Proteomes" id="UP000029998"/>
    </source>
</evidence>
<gene>
    <name evidence="10" type="ORF">N800_13790</name>
</gene>
<feature type="transmembrane region" description="Helical" evidence="8">
    <location>
        <begin position="67"/>
        <end position="86"/>
    </location>
</feature>
<dbReference type="PANTHER" id="PTHR23502:SF132">
    <property type="entry name" value="POLYAMINE TRANSPORTER 2-RELATED"/>
    <property type="match status" value="1"/>
</dbReference>
<evidence type="ECO:0000256" key="2">
    <source>
        <dbReference type="ARBA" id="ARBA00006236"/>
    </source>
</evidence>
<dbReference type="Pfam" id="PF07690">
    <property type="entry name" value="MFS_1"/>
    <property type="match status" value="1"/>
</dbReference>
<feature type="transmembrane region" description="Helical" evidence="8">
    <location>
        <begin position="339"/>
        <end position="357"/>
    </location>
</feature>
<comment type="similarity">
    <text evidence="2 8">Belongs to the major facilitator superfamily. Bcr/CmlA family.</text>
</comment>
<feature type="transmembrane region" description="Helical" evidence="8">
    <location>
        <begin position="92"/>
        <end position="113"/>
    </location>
</feature>
<evidence type="ECO:0000313" key="10">
    <source>
        <dbReference type="EMBL" id="KGM55403.1"/>
    </source>
</evidence>
<dbReference type="InterPro" id="IPR036259">
    <property type="entry name" value="MFS_trans_sf"/>
</dbReference>
<feature type="domain" description="Major facilitator superfamily (MFS) profile" evidence="9">
    <location>
        <begin position="1"/>
        <end position="385"/>
    </location>
</feature>
<dbReference type="eggNOG" id="COG2814">
    <property type="taxonomic scope" value="Bacteria"/>
</dbReference>
<dbReference type="PROSITE" id="PS50850">
    <property type="entry name" value="MFS"/>
    <property type="match status" value="1"/>
</dbReference>
<comment type="caution">
    <text evidence="10">The sequence shown here is derived from an EMBL/GenBank/DDBJ whole genome shotgun (WGS) entry which is preliminary data.</text>
</comment>
<feature type="transmembrane region" description="Helical" evidence="8">
    <location>
        <begin position="309"/>
        <end position="327"/>
    </location>
</feature>
<dbReference type="GO" id="GO:0042910">
    <property type="term" value="F:xenobiotic transmembrane transporter activity"/>
    <property type="evidence" value="ECO:0007669"/>
    <property type="project" value="InterPro"/>
</dbReference>
<proteinExistence type="inferred from homology"/>
<accession>A0A0A0EZD5</accession>
<dbReference type="InterPro" id="IPR011701">
    <property type="entry name" value="MFS"/>
</dbReference>
<reference evidence="10 11" key="1">
    <citation type="submission" date="2013-08" db="EMBL/GenBank/DDBJ databases">
        <title>Genome sequencing of Lysobacter.</title>
        <authorList>
            <person name="Zhang S."/>
            <person name="Wang G."/>
        </authorList>
    </citation>
    <scope>NUCLEOTIDE SEQUENCE [LARGE SCALE GENOMIC DNA]</scope>
    <source>
        <strain evidence="10 11">GH1-9</strain>
    </source>
</reference>
<evidence type="ECO:0000256" key="8">
    <source>
        <dbReference type="RuleBase" id="RU365088"/>
    </source>
</evidence>
<dbReference type="SUPFAM" id="SSF103473">
    <property type="entry name" value="MFS general substrate transporter"/>
    <property type="match status" value="1"/>
</dbReference>
<dbReference type="Gene3D" id="1.20.1720.10">
    <property type="entry name" value="Multidrug resistance protein D"/>
    <property type="match status" value="1"/>
</dbReference>
<keyword evidence="6 8" id="KW-1133">Transmembrane helix</keyword>
<protein>
    <recommendedName>
        <fullName evidence="8">Bcr/CflA family efflux transporter</fullName>
    </recommendedName>
</protein>
<dbReference type="Proteomes" id="UP000029998">
    <property type="component" value="Unassembled WGS sequence"/>
</dbReference>
<evidence type="ECO:0000256" key="5">
    <source>
        <dbReference type="ARBA" id="ARBA00022692"/>
    </source>
</evidence>
<dbReference type="GO" id="GO:0015385">
    <property type="term" value="F:sodium:proton antiporter activity"/>
    <property type="evidence" value="ECO:0007669"/>
    <property type="project" value="TreeGrafter"/>
</dbReference>
<feature type="transmembrane region" description="Helical" evidence="8">
    <location>
        <begin position="208"/>
        <end position="229"/>
    </location>
</feature>
<comment type="subcellular location">
    <subcellularLocation>
        <location evidence="8">Cell inner membrane</location>
        <topology evidence="8">Multi-pass membrane protein</topology>
    </subcellularLocation>
    <subcellularLocation>
        <location evidence="1">Cell membrane</location>
        <topology evidence="1">Multi-pass membrane protein</topology>
    </subcellularLocation>
</comment>
<dbReference type="STRING" id="1385517.N800_13790"/>
<keyword evidence="7 8" id="KW-0472">Membrane</keyword>
<evidence type="ECO:0000256" key="1">
    <source>
        <dbReference type="ARBA" id="ARBA00004651"/>
    </source>
</evidence>
<dbReference type="GO" id="GO:1990961">
    <property type="term" value="P:xenobiotic detoxification by transmembrane export across the plasma membrane"/>
    <property type="evidence" value="ECO:0007669"/>
    <property type="project" value="InterPro"/>
</dbReference>
<feature type="transmembrane region" description="Helical" evidence="8">
    <location>
        <begin position="271"/>
        <end position="289"/>
    </location>
</feature>
<evidence type="ECO:0000256" key="4">
    <source>
        <dbReference type="ARBA" id="ARBA00022475"/>
    </source>
</evidence>
<keyword evidence="4" id="KW-1003">Cell membrane</keyword>
<evidence type="ECO:0000259" key="9">
    <source>
        <dbReference type="PROSITE" id="PS50850"/>
    </source>
</evidence>
<evidence type="ECO:0000256" key="6">
    <source>
        <dbReference type="ARBA" id="ARBA00022989"/>
    </source>
</evidence>
<name>A0A0A0EZD5_9GAMM</name>
<dbReference type="PANTHER" id="PTHR23502">
    <property type="entry name" value="MAJOR FACILITATOR SUPERFAMILY"/>
    <property type="match status" value="1"/>
</dbReference>
<feature type="transmembrane region" description="Helical" evidence="8">
    <location>
        <begin position="363"/>
        <end position="381"/>
    </location>
</feature>
<keyword evidence="8" id="KW-0997">Cell inner membrane</keyword>
<feature type="transmembrane region" description="Helical" evidence="8">
    <location>
        <begin position="155"/>
        <end position="175"/>
    </location>
</feature>
<dbReference type="CDD" id="cd17320">
    <property type="entry name" value="MFS_MdfA_MDR_like"/>
    <property type="match status" value="1"/>
</dbReference>
<dbReference type="GO" id="GO:0005886">
    <property type="term" value="C:plasma membrane"/>
    <property type="evidence" value="ECO:0007669"/>
    <property type="project" value="UniProtKB-SubCell"/>
</dbReference>
<keyword evidence="3 8" id="KW-0813">Transport</keyword>
<keyword evidence="11" id="KW-1185">Reference proteome</keyword>
<comment type="caution">
    <text evidence="8">Lacks conserved residue(s) required for the propagation of feature annotation.</text>
</comment>
<keyword evidence="5 8" id="KW-0812">Transmembrane</keyword>
<feature type="transmembrane region" description="Helical" evidence="8">
    <location>
        <begin position="125"/>
        <end position="149"/>
    </location>
</feature>
<dbReference type="AlphaFoldDB" id="A0A0A0EZD5"/>
<dbReference type="InterPro" id="IPR020846">
    <property type="entry name" value="MFS_dom"/>
</dbReference>
<sequence>MAILLGGLAMFGPFSIDTIFPAFPAMGAALGADKVAMQQTISVYLAAYALMSVVHGPLSDAIGRRKVILGGLAVFTLASVGCALARDMGTLLAFRALQGLSAGVGLIVGRAVIRDVLHGEDAQRLMSQVSMIFSVAPAIAPVIGGWILGWSRWPAIFWFLVLFSAVLLLATWRVLPETHPVEARLPLVPRQLLRDYIGIFLNPRFQRLAAASAFNFGALFLYIASAPAFVLDLLKLSEQQFAWFFVPTIGGMAVGAWLSGRSAGRVGGARLIAIGFAASALAMVYNLGYNLLVDVPRVPWAVLPMSLNAFGIALVFPVITLAILDMFPRQRGSASSLQAFTSLVLNALIAGVLSPLISDSGMTLVLTATAFLAVGWGFWRWEVAAMARVPSLPRSPDGM</sequence>
<evidence type="ECO:0000256" key="3">
    <source>
        <dbReference type="ARBA" id="ARBA00022448"/>
    </source>
</evidence>
<dbReference type="InterPro" id="IPR004812">
    <property type="entry name" value="Efflux_drug-R_Bcr/CmlA"/>
</dbReference>
<evidence type="ECO:0000256" key="7">
    <source>
        <dbReference type="ARBA" id="ARBA00023136"/>
    </source>
</evidence>